<proteinExistence type="predicted"/>
<evidence type="ECO:0000313" key="1">
    <source>
        <dbReference type="EMBL" id="KAK4104046.1"/>
    </source>
</evidence>
<sequence length="82" mass="9397">MCDFDEFIFTCGHSAFRLKCYCHYARNHPTHKCRRVKKLRACWDQGRECDACAEERYRQACYQYAQGQGGQGHGQGGGGSQQ</sequence>
<reference evidence="1" key="2">
    <citation type="submission" date="2023-05" db="EMBL/GenBank/DDBJ databases">
        <authorList>
            <consortium name="Lawrence Berkeley National Laboratory"/>
            <person name="Steindorff A."/>
            <person name="Hensen N."/>
            <person name="Bonometti L."/>
            <person name="Westerberg I."/>
            <person name="Brannstrom I.O."/>
            <person name="Guillou S."/>
            <person name="Cros-Aarteil S."/>
            <person name="Calhoun S."/>
            <person name="Haridas S."/>
            <person name="Kuo A."/>
            <person name="Mondo S."/>
            <person name="Pangilinan J."/>
            <person name="Riley R."/>
            <person name="Labutti K."/>
            <person name="Andreopoulos B."/>
            <person name="Lipzen A."/>
            <person name="Chen C."/>
            <person name="Yanf M."/>
            <person name="Daum C."/>
            <person name="Ng V."/>
            <person name="Clum A."/>
            <person name="Ohm R."/>
            <person name="Martin F."/>
            <person name="Silar P."/>
            <person name="Natvig D."/>
            <person name="Lalanne C."/>
            <person name="Gautier V."/>
            <person name="Ament-Velasquez S.L."/>
            <person name="Kruys A."/>
            <person name="Hutchinson M.I."/>
            <person name="Powell A.J."/>
            <person name="Barry K."/>
            <person name="Miller A.N."/>
            <person name="Grigoriev I.V."/>
            <person name="Debuchy R."/>
            <person name="Gladieux P."/>
            <person name="Thoren M.H."/>
            <person name="Johannesson H."/>
        </authorList>
    </citation>
    <scope>NUCLEOTIDE SEQUENCE</scope>
    <source>
        <strain evidence="1">CBS 757.83</strain>
    </source>
</reference>
<dbReference type="AlphaFoldDB" id="A0AAN6Q6Y3"/>
<reference evidence="1" key="1">
    <citation type="journal article" date="2023" name="Mol. Phylogenet. Evol.">
        <title>Genome-scale phylogeny and comparative genomics of the fungal order Sordariales.</title>
        <authorList>
            <person name="Hensen N."/>
            <person name="Bonometti L."/>
            <person name="Westerberg I."/>
            <person name="Brannstrom I.O."/>
            <person name="Guillou S."/>
            <person name="Cros-Aarteil S."/>
            <person name="Calhoun S."/>
            <person name="Haridas S."/>
            <person name="Kuo A."/>
            <person name="Mondo S."/>
            <person name="Pangilinan J."/>
            <person name="Riley R."/>
            <person name="LaButti K."/>
            <person name="Andreopoulos B."/>
            <person name="Lipzen A."/>
            <person name="Chen C."/>
            <person name="Yan M."/>
            <person name="Daum C."/>
            <person name="Ng V."/>
            <person name="Clum A."/>
            <person name="Steindorff A."/>
            <person name="Ohm R.A."/>
            <person name="Martin F."/>
            <person name="Silar P."/>
            <person name="Natvig D.O."/>
            <person name="Lalanne C."/>
            <person name="Gautier V."/>
            <person name="Ament-Velasquez S.L."/>
            <person name="Kruys A."/>
            <person name="Hutchinson M.I."/>
            <person name="Powell A.J."/>
            <person name="Barry K."/>
            <person name="Miller A.N."/>
            <person name="Grigoriev I.V."/>
            <person name="Debuchy R."/>
            <person name="Gladieux P."/>
            <person name="Hiltunen Thoren M."/>
            <person name="Johannesson H."/>
        </authorList>
    </citation>
    <scope>NUCLEOTIDE SEQUENCE</scope>
    <source>
        <strain evidence="1">CBS 757.83</strain>
    </source>
</reference>
<dbReference type="Proteomes" id="UP001305647">
    <property type="component" value="Unassembled WGS sequence"/>
</dbReference>
<comment type="caution">
    <text evidence="1">The sequence shown here is derived from an EMBL/GenBank/DDBJ whole genome shotgun (WGS) entry which is preliminary data.</text>
</comment>
<name>A0AAN6Q6Y3_9PEZI</name>
<evidence type="ECO:0000313" key="2">
    <source>
        <dbReference type="Proteomes" id="UP001305647"/>
    </source>
</evidence>
<organism evidence="1 2">
    <name type="scientific">Parathielavia hyrcaniae</name>
    <dbReference type="NCBI Taxonomy" id="113614"/>
    <lineage>
        <taxon>Eukaryota</taxon>
        <taxon>Fungi</taxon>
        <taxon>Dikarya</taxon>
        <taxon>Ascomycota</taxon>
        <taxon>Pezizomycotina</taxon>
        <taxon>Sordariomycetes</taxon>
        <taxon>Sordariomycetidae</taxon>
        <taxon>Sordariales</taxon>
        <taxon>Chaetomiaceae</taxon>
        <taxon>Parathielavia</taxon>
    </lineage>
</organism>
<dbReference type="EMBL" id="MU863627">
    <property type="protein sequence ID" value="KAK4104046.1"/>
    <property type="molecule type" value="Genomic_DNA"/>
</dbReference>
<gene>
    <name evidence="1" type="ORF">N658DRAFT_504847</name>
</gene>
<protein>
    <submittedName>
        <fullName evidence="1">Uncharacterized protein</fullName>
    </submittedName>
</protein>
<accession>A0AAN6Q6Y3</accession>
<keyword evidence="2" id="KW-1185">Reference proteome</keyword>